<protein>
    <submittedName>
        <fullName evidence="2">Uncharacterized protein</fullName>
    </submittedName>
</protein>
<feature type="compositionally biased region" description="Polar residues" evidence="1">
    <location>
        <begin position="555"/>
        <end position="564"/>
    </location>
</feature>
<feature type="region of interest" description="Disordered" evidence="1">
    <location>
        <begin position="14"/>
        <end position="49"/>
    </location>
</feature>
<feature type="compositionally biased region" description="Polar residues" evidence="1">
    <location>
        <begin position="73"/>
        <end position="87"/>
    </location>
</feature>
<comment type="caution">
    <text evidence="2">The sequence shown here is derived from an EMBL/GenBank/DDBJ whole genome shotgun (WGS) entry which is preliminary data.</text>
</comment>
<feature type="region of interest" description="Disordered" evidence="1">
    <location>
        <begin position="158"/>
        <end position="425"/>
    </location>
</feature>
<feature type="compositionally biased region" description="Polar residues" evidence="1">
    <location>
        <begin position="25"/>
        <end position="49"/>
    </location>
</feature>
<name>A0A9Q5HSC9_SANBA</name>
<dbReference type="AlphaFoldDB" id="A0A9Q5HSC9"/>
<keyword evidence="3" id="KW-1185">Reference proteome</keyword>
<feature type="compositionally biased region" description="Polar residues" evidence="1">
    <location>
        <begin position="161"/>
        <end position="170"/>
    </location>
</feature>
<evidence type="ECO:0000313" key="3">
    <source>
        <dbReference type="Proteomes" id="UP000757232"/>
    </source>
</evidence>
<feature type="compositionally biased region" description="Low complexity" evidence="1">
    <location>
        <begin position="401"/>
        <end position="412"/>
    </location>
</feature>
<organism evidence="2 3">
    <name type="scientific">Sanghuangporus baumii</name>
    <name type="common">Phellinus baumii</name>
    <dbReference type="NCBI Taxonomy" id="108892"/>
    <lineage>
        <taxon>Eukaryota</taxon>
        <taxon>Fungi</taxon>
        <taxon>Dikarya</taxon>
        <taxon>Basidiomycota</taxon>
        <taxon>Agaricomycotina</taxon>
        <taxon>Agaricomycetes</taxon>
        <taxon>Hymenochaetales</taxon>
        <taxon>Hymenochaetaceae</taxon>
        <taxon>Sanghuangporus</taxon>
    </lineage>
</organism>
<dbReference type="OrthoDB" id="3255922at2759"/>
<evidence type="ECO:0000313" key="2">
    <source>
        <dbReference type="EMBL" id="OCB85041.1"/>
    </source>
</evidence>
<gene>
    <name evidence="2" type="ORF">A7U60_g7998</name>
</gene>
<feature type="compositionally biased region" description="Basic and acidic residues" evidence="1">
    <location>
        <begin position="348"/>
        <end position="360"/>
    </location>
</feature>
<feature type="region of interest" description="Disordered" evidence="1">
    <location>
        <begin position="63"/>
        <end position="126"/>
    </location>
</feature>
<proteinExistence type="predicted"/>
<feature type="compositionally biased region" description="Polar residues" evidence="1">
    <location>
        <begin position="239"/>
        <end position="252"/>
    </location>
</feature>
<feature type="region of interest" description="Disordered" evidence="1">
    <location>
        <begin position="549"/>
        <end position="583"/>
    </location>
</feature>
<sequence>MLSMLGFQTAPIPFGRKAQNEAQKHPSNSFLSRGRTTQPQQRGSQNGSTYYVFSSSGSYVLESQRPPLGHAGHSSTSAPTVNIQSNPAPRPEFRTSPSTQQVVTTGDRSNSKNTSPGRSFNIYPDTSNLDSFIYERSEADSDALTLYSNASVETLQFPAADTSTQISQPSAARRSSREPDSPHPLPISLPSSSSSLVVASQSRQLPRNVDDGPRSRVTAADSGPNARRNSGSDHERPVTAQSGPSPTRSSPPHSGPGGRFPERSNTMPNFPTGPREVLPIRRNSDPTTQGDSARKRRLSGAVIPTGFGVLPGERLSPTNGRESTAVVPAGLGTTERLSPPVVRGPSPDSKRERYSPEREVSPTSSGFVRERRMSGAGASGFPAPPPGSFYDRDRPPLRRGSQSSASTSSRGHSPQDEAPRGVVFATGPLPTIRSRTISQGRISKDDAPRQIFVAGLETSKMVRFSENLICPSPIPPERRRKGWYNKRGSFPLNHRDQLWTNDGIFVSPDPGNEYPLDLAEYPEPGTGWQNEEGIRIDMHHRLIPKAPLRPALKRGSSSTASQTLPGRPENRTTLNVNSIREEA</sequence>
<evidence type="ECO:0000256" key="1">
    <source>
        <dbReference type="SAM" id="MobiDB-lite"/>
    </source>
</evidence>
<dbReference type="Proteomes" id="UP000757232">
    <property type="component" value="Unassembled WGS sequence"/>
</dbReference>
<feature type="compositionally biased region" description="Polar residues" evidence="1">
    <location>
        <begin position="95"/>
        <end position="126"/>
    </location>
</feature>
<feature type="compositionally biased region" description="Polar residues" evidence="1">
    <location>
        <begin position="571"/>
        <end position="583"/>
    </location>
</feature>
<dbReference type="EMBL" id="LNZH02000212">
    <property type="protein sequence ID" value="OCB85041.1"/>
    <property type="molecule type" value="Genomic_DNA"/>
</dbReference>
<accession>A0A9Q5HSC9</accession>
<reference evidence="2" key="1">
    <citation type="submission" date="2016-06" db="EMBL/GenBank/DDBJ databases">
        <title>Draft Genome sequence of the fungus Inonotus baumii.</title>
        <authorList>
            <person name="Zhu H."/>
            <person name="Lin W."/>
        </authorList>
    </citation>
    <scope>NUCLEOTIDE SEQUENCE</scope>
    <source>
        <strain evidence="2">821</strain>
    </source>
</reference>